<comment type="caution">
    <text evidence="2">The sequence shown here is derived from an EMBL/GenBank/DDBJ whole genome shotgun (WGS) entry which is preliminary data.</text>
</comment>
<reference evidence="2 3" key="1">
    <citation type="submission" date="2021-04" db="EMBL/GenBank/DDBJ databases">
        <title>Whole genome sequence of Jiella sp. KSK16Y-1.</title>
        <authorList>
            <person name="Tuo L."/>
        </authorList>
    </citation>
    <scope>NUCLEOTIDE SEQUENCE [LARGE SCALE GENOMIC DNA]</scope>
    <source>
        <strain evidence="2 3">KSK16Y-1</strain>
    </source>
</reference>
<dbReference type="Proteomes" id="UP000678276">
    <property type="component" value="Unassembled WGS sequence"/>
</dbReference>
<feature type="transmembrane region" description="Helical" evidence="1">
    <location>
        <begin position="6"/>
        <end position="25"/>
    </location>
</feature>
<evidence type="ECO:0000313" key="2">
    <source>
        <dbReference type="EMBL" id="MBP0615257.1"/>
    </source>
</evidence>
<keyword evidence="1" id="KW-0472">Membrane</keyword>
<name>A0ABS4BES0_9HYPH</name>
<dbReference type="RefSeq" id="WP_209593666.1">
    <property type="nucleotide sequence ID" value="NZ_JAGJCF010000003.1"/>
</dbReference>
<protein>
    <submittedName>
        <fullName evidence="2">Uncharacterized protein</fullName>
    </submittedName>
</protein>
<dbReference type="EMBL" id="JAGJCF010000003">
    <property type="protein sequence ID" value="MBP0615257.1"/>
    <property type="molecule type" value="Genomic_DNA"/>
</dbReference>
<proteinExistence type="predicted"/>
<keyword evidence="3" id="KW-1185">Reference proteome</keyword>
<keyword evidence="1" id="KW-0812">Transmembrane</keyword>
<accession>A0ABS4BES0</accession>
<organism evidence="2 3">
    <name type="scientific">Jiella mangrovi</name>
    <dbReference type="NCBI Taxonomy" id="2821407"/>
    <lineage>
        <taxon>Bacteria</taxon>
        <taxon>Pseudomonadati</taxon>
        <taxon>Pseudomonadota</taxon>
        <taxon>Alphaproteobacteria</taxon>
        <taxon>Hyphomicrobiales</taxon>
        <taxon>Aurantimonadaceae</taxon>
        <taxon>Jiella</taxon>
    </lineage>
</organism>
<gene>
    <name evidence="2" type="ORF">J6595_06670</name>
</gene>
<evidence type="ECO:0000256" key="1">
    <source>
        <dbReference type="SAM" id="Phobius"/>
    </source>
</evidence>
<sequence length="46" mass="5076">MSVVETILLASMLPIGAFVIAALVLRDSRRITEQAHARAKARQRSQ</sequence>
<evidence type="ECO:0000313" key="3">
    <source>
        <dbReference type="Proteomes" id="UP000678276"/>
    </source>
</evidence>
<keyword evidence="1" id="KW-1133">Transmembrane helix</keyword>